<dbReference type="AlphaFoldDB" id="A0A9D4GTT9"/>
<keyword evidence="2" id="KW-1185">Reference proteome</keyword>
<accession>A0A9D4GTT9</accession>
<dbReference type="Proteomes" id="UP000828390">
    <property type="component" value="Unassembled WGS sequence"/>
</dbReference>
<reference evidence="1" key="2">
    <citation type="submission" date="2020-11" db="EMBL/GenBank/DDBJ databases">
        <authorList>
            <person name="McCartney M.A."/>
            <person name="Auch B."/>
            <person name="Kono T."/>
            <person name="Mallez S."/>
            <person name="Becker A."/>
            <person name="Gohl D.M."/>
            <person name="Silverstein K.A.T."/>
            <person name="Koren S."/>
            <person name="Bechman K.B."/>
            <person name="Herman A."/>
            <person name="Abrahante J.E."/>
            <person name="Garbe J."/>
        </authorList>
    </citation>
    <scope>NUCLEOTIDE SEQUENCE</scope>
    <source>
        <strain evidence="1">Duluth1</strain>
        <tissue evidence="1">Whole animal</tissue>
    </source>
</reference>
<evidence type="ECO:0000313" key="2">
    <source>
        <dbReference type="Proteomes" id="UP000828390"/>
    </source>
</evidence>
<protein>
    <submittedName>
        <fullName evidence="1">Uncharacterized protein</fullName>
    </submittedName>
</protein>
<evidence type="ECO:0000313" key="1">
    <source>
        <dbReference type="EMBL" id="KAH3819827.1"/>
    </source>
</evidence>
<comment type="caution">
    <text evidence="1">The sequence shown here is derived from an EMBL/GenBank/DDBJ whole genome shotgun (WGS) entry which is preliminary data.</text>
</comment>
<organism evidence="1 2">
    <name type="scientific">Dreissena polymorpha</name>
    <name type="common">Zebra mussel</name>
    <name type="synonym">Mytilus polymorpha</name>
    <dbReference type="NCBI Taxonomy" id="45954"/>
    <lineage>
        <taxon>Eukaryota</taxon>
        <taxon>Metazoa</taxon>
        <taxon>Spiralia</taxon>
        <taxon>Lophotrochozoa</taxon>
        <taxon>Mollusca</taxon>
        <taxon>Bivalvia</taxon>
        <taxon>Autobranchia</taxon>
        <taxon>Heteroconchia</taxon>
        <taxon>Euheterodonta</taxon>
        <taxon>Imparidentia</taxon>
        <taxon>Neoheterodontei</taxon>
        <taxon>Myida</taxon>
        <taxon>Dreissenoidea</taxon>
        <taxon>Dreissenidae</taxon>
        <taxon>Dreissena</taxon>
    </lineage>
</organism>
<dbReference type="EMBL" id="JAIWYP010000005">
    <property type="protein sequence ID" value="KAH3819827.1"/>
    <property type="molecule type" value="Genomic_DNA"/>
</dbReference>
<proteinExistence type="predicted"/>
<sequence>MCLEALTTVWKDNNCLLQQTTNAILLAELSFVPQHTCECDEPQCICLFSSPLAHCRGFL</sequence>
<name>A0A9D4GTT9_DREPO</name>
<reference evidence="1" key="1">
    <citation type="journal article" date="2019" name="bioRxiv">
        <title>The Genome of the Zebra Mussel, Dreissena polymorpha: A Resource for Invasive Species Research.</title>
        <authorList>
            <person name="McCartney M.A."/>
            <person name="Auch B."/>
            <person name="Kono T."/>
            <person name="Mallez S."/>
            <person name="Zhang Y."/>
            <person name="Obille A."/>
            <person name="Becker A."/>
            <person name="Abrahante J.E."/>
            <person name="Garbe J."/>
            <person name="Badalamenti J.P."/>
            <person name="Herman A."/>
            <person name="Mangelson H."/>
            <person name="Liachko I."/>
            <person name="Sullivan S."/>
            <person name="Sone E.D."/>
            <person name="Koren S."/>
            <person name="Silverstein K.A.T."/>
            <person name="Beckman K.B."/>
            <person name="Gohl D.M."/>
        </authorList>
    </citation>
    <scope>NUCLEOTIDE SEQUENCE</scope>
    <source>
        <strain evidence="1">Duluth1</strain>
        <tissue evidence="1">Whole animal</tissue>
    </source>
</reference>
<gene>
    <name evidence="1" type="ORF">DPMN_121570</name>
</gene>